<keyword evidence="4" id="KW-1185">Reference proteome</keyword>
<keyword evidence="2" id="KW-1133">Transmembrane helix</keyword>
<evidence type="ECO:0000256" key="2">
    <source>
        <dbReference type="SAM" id="Phobius"/>
    </source>
</evidence>
<dbReference type="AlphaFoldDB" id="S3CQV6"/>
<evidence type="ECO:0000313" key="3">
    <source>
        <dbReference type="EMBL" id="EPE28065.1"/>
    </source>
</evidence>
<dbReference type="RefSeq" id="XP_008085424.1">
    <property type="nucleotide sequence ID" value="XM_008087233.1"/>
</dbReference>
<evidence type="ECO:0000256" key="1">
    <source>
        <dbReference type="SAM" id="MobiDB-lite"/>
    </source>
</evidence>
<dbReference type="HOGENOM" id="CLU_1124634_0_0_1"/>
<accession>S3CQV6</accession>
<dbReference type="KEGG" id="glz:GLAREA_04856"/>
<dbReference type="GeneID" id="19463911"/>
<feature type="transmembrane region" description="Helical" evidence="2">
    <location>
        <begin position="129"/>
        <end position="150"/>
    </location>
</feature>
<gene>
    <name evidence="3" type="ORF">GLAREA_04856</name>
</gene>
<dbReference type="Proteomes" id="UP000016922">
    <property type="component" value="Unassembled WGS sequence"/>
</dbReference>
<dbReference type="EMBL" id="KE145369">
    <property type="protein sequence ID" value="EPE28065.1"/>
    <property type="molecule type" value="Genomic_DNA"/>
</dbReference>
<sequence>MVEFTEESYTVVPGYNLDIYWRNSIGDVILNLLYEHFNATGDYYEILRQLAQIKESESEYRYTWPVPLDRATDGAALALEIEDTNGHNISDIFIAEKSHNTSFSTPTTPSSTLESPTSLPSSNSHVPTISISIGTSLGTIVLLALLFLLYKKYKTKPPTLPHTTQPEIVGTPSLPENTSQPGIWNSLFAKKQAGDIPEVMSSQETEKGKDLITTEECVGVELGGQPIGVIAEMESDCVGAEKRVVKG</sequence>
<keyword evidence="2" id="KW-0472">Membrane</keyword>
<organism evidence="3 4">
    <name type="scientific">Glarea lozoyensis (strain ATCC 20868 / MF5171)</name>
    <dbReference type="NCBI Taxonomy" id="1116229"/>
    <lineage>
        <taxon>Eukaryota</taxon>
        <taxon>Fungi</taxon>
        <taxon>Dikarya</taxon>
        <taxon>Ascomycota</taxon>
        <taxon>Pezizomycotina</taxon>
        <taxon>Leotiomycetes</taxon>
        <taxon>Helotiales</taxon>
        <taxon>Helotiaceae</taxon>
        <taxon>Glarea</taxon>
    </lineage>
</organism>
<proteinExistence type="predicted"/>
<reference evidence="3 4" key="1">
    <citation type="journal article" date="2013" name="BMC Genomics">
        <title>Genomics-driven discovery of the pneumocandin biosynthetic gene cluster in the fungus Glarea lozoyensis.</title>
        <authorList>
            <person name="Chen L."/>
            <person name="Yue Q."/>
            <person name="Zhang X."/>
            <person name="Xiang M."/>
            <person name="Wang C."/>
            <person name="Li S."/>
            <person name="Che Y."/>
            <person name="Ortiz-Lopez F.J."/>
            <person name="Bills G.F."/>
            <person name="Liu X."/>
            <person name="An Z."/>
        </authorList>
    </citation>
    <scope>NUCLEOTIDE SEQUENCE [LARGE SCALE GENOMIC DNA]</scope>
    <source>
        <strain evidence="4">ATCC 20868 / MF5171</strain>
    </source>
</reference>
<keyword evidence="2" id="KW-0812">Transmembrane</keyword>
<evidence type="ECO:0000313" key="4">
    <source>
        <dbReference type="Proteomes" id="UP000016922"/>
    </source>
</evidence>
<protein>
    <submittedName>
        <fullName evidence="3">Uncharacterized protein</fullName>
    </submittedName>
</protein>
<name>S3CQV6_GLAL2</name>
<feature type="region of interest" description="Disordered" evidence="1">
    <location>
        <begin position="100"/>
        <end position="124"/>
    </location>
</feature>